<accession>A0A9N7VFU9</accession>
<proteinExistence type="predicted"/>
<gene>
    <name evidence="1" type="ORF">PLEPLA_LOCUS36784</name>
</gene>
<evidence type="ECO:0000313" key="2">
    <source>
        <dbReference type="Proteomes" id="UP001153269"/>
    </source>
</evidence>
<keyword evidence="2" id="KW-1185">Reference proteome</keyword>
<sequence length="211" mass="22657">MHMPHSCTSVAMTKVFAFPRGEGAWRVNEYTKDVSGGEVRKSAHICCSTLEATDVNTLDKKGQLLEVRDTGQRASVSVSEESCVTCVCVGGTDAGIAGAASPDSLLWSVSPPDVLLCKVEVELSVPDMVCGLSVLGAAIQCRTGKLSRRADRLTGWKEISSMVFLLSLSYSQPSHYLPHQPDCSDSGSQQQQCAAFHLYVPSHSSAWDSPF</sequence>
<organism evidence="1 2">
    <name type="scientific">Pleuronectes platessa</name>
    <name type="common">European plaice</name>
    <dbReference type="NCBI Taxonomy" id="8262"/>
    <lineage>
        <taxon>Eukaryota</taxon>
        <taxon>Metazoa</taxon>
        <taxon>Chordata</taxon>
        <taxon>Craniata</taxon>
        <taxon>Vertebrata</taxon>
        <taxon>Euteleostomi</taxon>
        <taxon>Actinopterygii</taxon>
        <taxon>Neopterygii</taxon>
        <taxon>Teleostei</taxon>
        <taxon>Neoteleostei</taxon>
        <taxon>Acanthomorphata</taxon>
        <taxon>Carangaria</taxon>
        <taxon>Pleuronectiformes</taxon>
        <taxon>Pleuronectoidei</taxon>
        <taxon>Pleuronectidae</taxon>
        <taxon>Pleuronectes</taxon>
    </lineage>
</organism>
<name>A0A9N7VFU9_PLEPL</name>
<comment type="caution">
    <text evidence="1">The sequence shown here is derived from an EMBL/GenBank/DDBJ whole genome shotgun (WGS) entry which is preliminary data.</text>
</comment>
<evidence type="ECO:0000313" key="1">
    <source>
        <dbReference type="EMBL" id="CAB1449104.1"/>
    </source>
</evidence>
<reference evidence="1" key="1">
    <citation type="submission" date="2020-03" db="EMBL/GenBank/DDBJ databases">
        <authorList>
            <person name="Weist P."/>
        </authorList>
    </citation>
    <scope>NUCLEOTIDE SEQUENCE</scope>
</reference>
<dbReference type="Proteomes" id="UP001153269">
    <property type="component" value="Unassembled WGS sequence"/>
</dbReference>
<dbReference type="AlphaFoldDB" id="A0A9N7VFU9"/>
<dbReference type="EMBL" id="CADEAL010004002">
    <property type="protein sequence ID" value="CAB1449104.1"/>
    <property type="molecule type" value="Genomic_DNA"/>
</dbReference>
<protein>
    <submittedName>
        <fullName evidence="1">Uncharacterized protein</fullName>
    </submittedName>
</protein>